<evidence type="ECO:0000256" key="8">
    <source>
        <dbReference type="ARBA" id="ARBA00023328"/>
    </source>
</evidence>
<dbReference type="PANTHER" id="PTHR15995:SF1">
    <property type="entry name" value="PROTEIN ZWILCH HOMOLOG"/>
    <property type="match status" value="1"/>
</dbReference>
<evidence type="ECO:0000256" key="6">
    <source>
        <dbReference type="ARBA" id="ARBA00022838"/>
    </source>
</evidence>
<dbReference type="GO" id="GO:0007094">
    <property type="term" value="P:mitotic spindle assembly checkpoint signaling"/>
    <property type="evidence" value="ECO:0007669"/>
    <property type="project" value="UniProtKB-UniRule"/>
</dbReference>
<dbReference type="Gene3D" id="1.10.287.1880">
    <property type="match status" value="1"/>
</dbReference>
<gene>
    <name evidence="10" type="primary">ZWILCH</name>
</gene>
<comment type="function">
    <text evidence="9">Essential component of the mitotic checkpoint, which prevents cells from prematurely exiting mitosis. Required for the assembly of the dynein-dynactin and MAD1-MAD2 complexes onto kinetochores. Its function related to the spindle assembly machinery is proposed to depend on its association in the mitotic RZZ complex.</text>
</comment>
<dbReference type="GO" id="GO:1990423">
    <property type="term" value="C:RZZ complex"/>
    <property type="evidence" value="ECO:0007669"/>
    <property type="project" value="UniProtKB-UniRule"/>
</dbReference>
<evidence type="ECO:0000256" key="3">
    <source>
        <dbReference type="ARBA" id="ARBA00022454"/>
    </source>
</evidence>
<keyword evidence="3 9" id="KW-0158">Chromosome</keyword>
<evidence type="ECO:0000313" key="11">
    <source>
        <dbReference type="Proteomes" id="UP000694406"/>
    </source>
</evidence>
<dbReference type="GeneTree" id="ENSGT00390000013696"/>
<dbReference type="Gene3D" id="2.20.25.230">
    <property type="match status" value="1"/>
</dbReference>
<evidence type="ECO:0000256" key="9">
    <source>
        <dbReference type="RuleBase" id="RU369076"/>
    </source>
</evidence>
<name>A0A8C5RRS4_LATLA</name>
<dbReference type="Pfam" id="PF09817">
    <property type="entry name" value="Zwilch"/>
    <property type="match status" value="1"/>
</dbReference>
<dbReference type="AlphaFoldDB" id="A0A8C5RRS4"/>
<keyword evidence="4 9" id="KW-0132">Cell division</keyword>
<dbReference type="Proteomes" id="UP000694406">
    <property type="component" value="Unplaced"/>
</dbReference>
<comment type="subcellular location">
    <subcellularLocation>
        <location evidence="1 9">Chromosome</location>
        <location evidence="1 9">Centromere</location>
        <location evidence="1 9">Kinetochore</location>
    </subcellularLocation>
</comment>
<comment type="similarity">
    <text evidence="2 9">Belongs to the ZWILCH family.</text>
</comment>
<keyword evidence="7 9" id="KW-0131">Cell cycle</keyword>
<evidence type="ECO:0000256" key="7">
    <source>
        <dbReference type="ARBA" id="ARBA00023306"/>
    </source>
</evidence>
<dbReference type="PANTHER" id="PTHR15995">
    <property type="entry name" value="PROTEIN ZWILCH HOMOLOG"/>
    <property type="match status" value="1"/>
</dbReference>
<dbReference type="Ensembl" id="ENSLLTT00000007584.1">
    <property type="protein sequence ID" value="ENSLLTP00000007307.1"/>
    <property type="gene ID" value="ENSLLTG00000005562.1"/>
</dbReference>
<accession>A0A8C5RRS4</accession>
<protein>
    <recommendedName>
        <fullName evidence="9">Protein zwilch</fullName>
    </recommendedName>
</protein>
<sequence>MASRRRQEEEILRFHGSLLQVYEEGKQNNTAGPSTFETDLRVHLINKGHTNPLEKLWDQNGTFFIIEKMRLYEETSSLEEWQNGEPSVSEAFLKENLSGSPLALSRARQFISFYTMSQNPNMKHLQINHAAQLPPLWVRCEPSDPKKTIWLGAEPLRNGNNLLGIRLHTITCNGPVSDNNYSIDLKELKENHRMRHHASDLTIAGFARYEFLESTSLDSLTQEDSLIPLERNIYVDFAWKGVQKMLQVPPPSSTALLTLQMTSGSLLSSVYEPNRELQFLLSLAETLKNGVIKWPNALGRKSAVELVQKLLKDVKDEVDGLKSHNEDDTEDNTTAVIGSMKTLFSQRGDLDFLELLWCNIWRNVASHEELVKCFSLVIRALQHGELQTWIHQESNSLLSKLIKQSYHGKMETVSLDGDSPVHMLLEIGVEKMKRDYISYFVGKEFAIRTHLDYFMSTSVDLQEQVHRIQKLHHMLEIVDNCFDLIKLEHESLIFLTQSCINYYKENPLNEKHAFQLPVKTSLVKEFYQNAHPQIWRVEISSGQGPKRVKTIWQLSSTPPAEHDPVSRGEEPLQSGIENGISFYILFLTAAVEIKALV</sequence>
<organism evidence="10 11">
    <name type="scientific">Laticauda laticaudata</name>
    <name type="common">Blue-ringed sea krait</name>
    <name type="synonym">Blue-lipped sea krait</name>
    <dbReference type="NCBI Taxonomy" id="8630"/>
    <lineage>
        <taxon>Eukaryota</taxon>
        <taxon>Metazoa</taxon>
        <taxon>Chordata</taxon>
        <taxon>Craniata</taxon>
        <taxon>Vertebrata</taxon>
        <taxon>Euteleostomi</taxon>
        <taxon>Lepidosauria</taxon>
        <taxon>Squamata</taxon>
        <taxon>Bifurcata</taxon>
        <taxon>Unidentata</taxon>
        <taxon>Episquamata</taxon>
        <taxon>Toxicofera</taxon>
        <taxon>Serpentes</taxon>
        <taxon>Colubroidea</taxon>
        <taxon>Elapidae</taxon>
        <taxon>Laticaudinae</taxon>
        <taxon>Laticauda</taxon>
    </lineage>
</organism>
<keyword evidence="5 9" id="KW-0498">Mitosis</keyword>
<reference evidence="10" key="2">
    <citation type="submission" date="2025-09" db="UniProtKB">
        <authorList>
            <consortium name="Ensembl"/>
        </authorList>
    </citation>
    <scope>IDENTIFICATION</scope>
</reference>
<evidence type="ECO:0000313" key="10">
    <source>
        <dbReference type="Ensembl" id="ENSLLTP00000007307.1"/>
    </source>
</evidence>
<dbReference type="Gene3D" id="6.20.270.10">
    <property type="match status" value="1"/>
</dbReference>
<keyword evidence="6 9" id="KW-0995">Kinetochore</keyword>
<comment type="subunit">
    <text evidence="9">Component of the RZZ complex.</text>
</comment>
<reference evidence="10" key="1">
    <citation type="submission" date="2025-08" db="UniProtKB">
        <authorList>
            <consortium name="Ensembl"/>
        </authorList>
    </citation>
    <scope>IDENTIFICATION</scope>
</reference>
<dbReference type="GO" id="GO:0051301">
    <property type="term" value="P:cell division"/>
    <property type="evidence" value="ECO:0007669"/>
    <property type="project" value="UniProtKB-UniRule"/>
</dbReference>
<keyword evidence="8 9" id="KW-0137">Centromere</keyword>
<evidence type="ECO:0000256" key="4">
    <source>
        <dbReference type="ARBA" id="ARBA00022618"/>
    </source>
</evidence>
<keyword evidence="11" id="KW-1185">Reference proteome</keyword>
<evidence type="ECO:0000256" key="1">
    <source>
        <dbReference type="ARBA" id="ARBA00004629"/>
    </source>
</evidence>
<dbReference type="Gene3D" id="1.20.58.730">
    <property type="match status" value="1"/>
</dbReference>
<dbReference type="InterPro" id="IPR018630">
    <property type="entry name" value="Zwilch"/>
</dbReference>
<dbReference type="Gene3D" id="6.10.140.520">
    <property type="match status" value="1"/>
</dbReference>
<evidence type="ECO:0000256" key="5">
    <source>
        <dbReference type="ARBA" id="ARBA00022776"/>
    </source>
</evidence>
<evidence type="ECO:0000256" key="2">
    <source>
        <dbReference type="ARBA" id="ARBA00009062"/>
    </source>
</evidence>
<dbReference type="GO" id="GO:0034501">
    <property type="term" value="P:protein localization to kinetochore"/>
    <property type="evidence" value="ECO:0007669"/>
    <property type="project" value="UniProtKB-UniRule"/>
</dbReference>
<proteinExistence type="inferred from homology"/>